<organism evidence="3 4">
    <name type="scientific">Oesophagostomum dentatum</name>
    <name type="common">Nodular worm</name>
    <dbReference type="NCBI Taxonomy" id="61180"/>
    <lineage>
        <taxon>Eukaryota</taxon>
        <taxon>Metazoa</taxon>
        <taxon>Ecdysozoa</taxon>
        <taxon>Nematoda</taxon>
        <taxon>Chromadorea</taxon>
        <taxon>Rhabditida</taxon>
        <taxon>Rhabditina</taxon>
        <taxon>Rhabditomorpha</taxon>
        <taxon>Strongyloidea</taxon>
        <taxon>Strongylidae</taxon>
        <taxon>Oesophagostomum</taxon>
    </lineage>
</organism>
<name>A0A0B1TEN0_OESDE</name>
<reference evidence="3 4" key="1">
    <citation type="submission" date="2014-03" db="EMBL/GenBank/DDBJ databases">
        <title>Draft genome of the hookworm Oesophagostomum dentatum.</title>
        <authorList>
            <person name="Mitreva M."/>
        </authorList>
    </citation>
    <scope>NUCLEOTIDE SEQUENCE [LARGE SCALE GENOMIC DNA]</scope>
    <source>
        <strain evidence="3 4">OD-Hann</strain>
    </source>
</reference>
<keyword evidence="4" id="KW-1185">Reference proteome</keyword>
<dbReference type="OrthoDB" id="5785959at2759"/>
<protein>
    <submittedName>
        <fullName evidence="3">Uncharacterized protein</fullName>
    </submittedName>
</protein>
<accession>A0A0B1TEN0</accession>
<dbReference type="PANTHER" id="PTHR34721">
    <property type="entry name" value="PROTEIN CBG09734"/>
    <property type="match status" value="1"/>
</dbReference>
<feature type="region of interest" description="Disordered" evidence="1">
    <location>
        <begin position="125"/>
        <end position="169"/>
    </location>
</feature>
<dbReference type="Proteomes" id="UP000053660">
    <property type="component" value="Unassembled WGS sequence"/>
</dbReference>
<evidence type="ECO:0000256" key="2">
    <source>
        <dbReference type="SAM" id="SignalP"/>
    </source>
</evidence>
<feature type="compositionally biased region" description="Basic and acidic residues" evidence="1">
    <location>
        <begin position="160"/>
        <end position="169"/>
    </location>
</feature>
<feature type="chain" id="PRO_5002061659" evidence="2">
    <location>
        <begin position="17"/>
        <end position="169"/>
    </location>
</feature>
<evidence type="ECO:0000313" key="3">
    <source>
        <dbReference type="EMBL" id="KHJ93845.1"/>
    </source>
</evidence>
<dbReference type="AlphaFoldDB" id="A0A0B1TEN0"/>
<dbReference type="CDD" id="cd00117">
    <property type="entry name" value="TFP"/>
    <property type="match status" value="1"/>
</dbReference>
<dbReference type="PANTHER" id="PTHR34721:SF10">
    <property type="entry name" value="ACTIVIN TYPES I AND II RECEPTOR DOMAIN-CONTAINING PROTEIN-RELATED"/>
    <property type="match status" value="1"/>
</dbReference>
<evidence type="ECO:0000313" key="4">
    <source>
        <dbReference type="Proteomes" id="UP000053660"/>
    </source>
</evidence>
<evidence type="ECO:0000256" key="1">
    <source>
        <dbReference type="SAM" id="MobiDB-lite"/>
    </source>
</evidence>
<feature type="signal peptide" evidence="2">
    <location>
        <begin position="1"/>
        <end position="16"/>
    </location>
</feature>
<keyword evidence="2" id="KW-0732">Signal</keyword>
<gene>
    <name evidence="3" type="ORF">OESDEN_06237</name>
</gene>
<sequence length="169" mass="19078">MYTAFLILLAASTSLALMCYEGTLKGLEDNSRRTEEKHCSPMSHYCIQKIDRRNKQIRRECSSFADEHNMIEKCPTSGCHWQSAHETFCCCEFDGCNEWKSDGTQYKRGEFPPKSEAAAGRQRFVANSSLPFGNTDGPRDKPLANPSFVNVGPTVRTPNARKDEIEVMD</sequence>
<proteinExistence type="predicted"/>
<dbReference type="EMBL" id="KN550573">
    <property type="protein sequence ID" value="KHJ93845.1"/>
    <property type="molecule type" value="Genomic_DNA"/>
</dbReference>